<dbReference type="SUPFAM" id="SSF109998">
    <property type="entry name" value="Triger factor/SurA peptide-binding domain-like"/>
    <property type="match status" value="1"/>
</dbReference>
<dbReference type="PROSITE" id="PS51257">
    <property type="entry name" value="PROKAR_LIPOPROTEIN"/>
    <property type="match status" value="1"/>
</dbReference>
<dbReference type="InterPro" id="IPR000297">
    <property type="entry name" value="PPIase_PpiC"/>
</dbReference>
<dbReference type="GO" id="GO:0003755">
    <property type="term" value="F:peptidyl-prolyl cis-trans isomerase activity"/>
    <property type="evidence" value="ECO:0007669"/>
    <property type="project" value="InterPro"/>
</dbReference>
<evidence type="ECO:0000313" key="3">
    <source>
        <dbReference type="EMBL" id="CUQ81279.1"/>
    </source>
</evidence>
<gene>
    <name evidence="3" type="ORF">ERS852502_00253</name>
</gene>
<evidence type="ECO:0000256" key="1">
    <source>
        <dbReference type="SAM" id="SignalP"/>
    </source>
</evidence>
<evidence type="ECO:0000313" key="4">
    <source>
        <dbReference type="Proteomes" id="UP000078383"/>
    </source>
</evidence>
<feature type="domain" description="PpiC" evidence="2">
    <location>
        <begin position="210"/>
        <end position="285"/>
    </location>
</feature>
<keyword evidence="1" id="KW-0732">Signal</keyword>
<protein>
    <recommendedName>
        <fullName evidence="2">PpiC domain-containing protein</fullName>
    </recommendedName>
</protein>
<dbReference type="Proteomes" id="UP000078383">
    <property type="component" value="Unassembled WGS sequence"/>
</dbReference>
<dbReference type="Gene3D" id="3.10.50.40">
    <property type="match status" value="1"/>
</dbReference>
<sequence>MVRLAKRLAVLAVAGTLTATSLTGCGTINTDETVATVGDEKITLGVANFYARLQQAQYETYYASMMGTTAEEMWAKEVSDNQTYEEQTKKSILENLENMYLVSQHASDYDVALTEEEQQAIKDAAAKFGEDNSDDVKKVVSGDEEEVAKVLELMTISNKMETAMEAGVDENVSDEDAAQKSMQYLLFSYTTTDDSGESQTLSDDEKEALKTTAQAFDDRLKGGEDMETVASAAGLTAQTATFDSESTSPDKDLIAAADALTNEGDVTDIIETENGIYIAKLTSLLDREATDSKKESIVSERKQEQYDSLLEQWKKDTKIKEEKKVWKKISFEKQGVTIKTSDTSDSSDSQN</sequence>
<dbReference type="AlphaFoldDB" id="A0A174Z8E8"/>
<dbReference type="InterPro" id="IPR027304">
    <property type="entry name" value="Trigger_fact/SurA_dom_sf"/>
</dbReference>
<dbReference type="RefSeq" id="WP_055170611.1">
    <property type="nucleotide sequence ID" value="NZ_CZBX01000001.1"/>
</dbReference>
<dbReference type="Pfam" id="PF13145">
    <property type="entry name" value="Rotamase_2"/>
    <property type="match status" value="1"/>
</dbReference>
<organism evidence="3 4">
    <name type="scientific">[Ruminococcus] torques</name>
    <dbReference type="NCBI Taxonomy" id="33039"/>
    <lineage>
        <taxon>Bacteria</taxon>
        <taxon>Bacillati</taxon>
        <taxon>Bacillota</taxon>
        <taxon>Clostridia</taxon>
        <taxon>Lachnospirales</taxon>
        <taxon>Lachnospiraceae</taxon>
        <taxon>Mediterraneibacter</taxon>
    </lineage>
</organism>
<name>A0A174Z8E8_9FIRM</name>
<dbReference type="OrthoDB" id="1766385at2"/>
<dbReference type="InterPro" id="IPR046357">
    <property type="entry name" value="PPIase_dom_sf"/>
</dbReference>
<evidence type="ECO:0000259" key="2">
    <source>
        <dbReference type="Pfam" id="PF13145"/>
    </source>
</evidence>
<feature type="signal peptide" evidence="1">
    <location>
        <begin position="1"/>
        <end position="19"/>
    </location>
</feature>
<reference evidence="3 4" key="1">
    <citation type="submission" date="2015-09" db="EMBL/GenBank/DDBJ databases">
        <authorList>
            <consortium name="Pathogen Informatics"/>
        </authorList>
    </citation>
    <scope>NUCLEOTIDE SEQUENCE [LARGE SCALE GENOMIC DNA]</scope>
    <source>
        <strain evidence="3 4">2789STDY5834889</strain>
    </source>
</reference>
<dbReference type="Pfam" id="PF13624">
    <property type="entry name" value="SurA_N_3"/>
    <property type="match status" value="1"/>
</dbReference>
<feature type="chain" id="PRO_5039485166" description="PpiC domain-containing protein" evidence="1">
    <location>
        <begin position="20"/>
        <end position="351"/>
    </location>
</feature>
<dbReference type="EMBL" id="CZBX01000001">
    <property type="protein sequence ID" value="CUQ81279.1"/>
    <property type="molecule type" value="Genomic_DNA"/>
</dbReference>
<proteinExistence type="predicted"/>
<accession>A0A174Z8E8</accession>